<feature type="compositionally biased region" description="Gly residues" evidence="1">
    <location>
        <begin position="532"/>
        <end position="551"/>
    </location>
</feature>
<feature type="compositionally biased region" description="Gly residues" evidence="1">
    <location>
        <begin position="223"/>
        <end position="232"/>
    </location>
</feature>
<feature type="region of interest" description="Disordered" evidence="1">
    <location>
        <begin position="205"/>
        <end position="232"/>
    </location>
</feature>
<feature type="signal peptide" evidence="2">
    <location>
        <begin position="1"/>
        <end position="32"/>
    </location>
</feature>
<feature type="region of interest" description="Disordered" evidence="1">
    <location>
        <begin position="353"/>
        <end position="389"/>
    </location>
</feature>
<feature type="compositionally biased region" description="Gly residues" evidence="1">
    <location>
        <begin position="449"/>
        <end position="469"/>
    </location>
</feature>
<evidence type="ECO:0000313" key="4">
    <source>
        <dbReference type="EMBL" id="SQI40932.1"/>
    </source>
</evidence>
<feature type="region of interest" description="Disordered" evidence="1">
    <location>
        <begin position="447"/>
        <end position="509"/>
    </location>
</feature>
<dbReference type="InterPro" id="IPR043990">
    <property type="entry name" value="AC_1"/>
</dbReference>
<dbReference type="InterPro" id="IPR012332">
    <property type="entry name" value="Autotransporter_pectin_lyase_C"/>
</dbReference>
<dbReference type="InterPro" id="IPR005546">
    <property type="entry name" value="Autotransporte_beta"/>
</dbReference>
<dbReference type="SUPFAM" id="SSF51126">
    <property type="entry name" value="Pectin lyase-like"/>
    <property type="match status" value="1"/>
</dbReference>
<dbReference type="PANTHER" id="PTHR12338">
    <property type="entry name" value="AUTOTRANSPORTER"/>
    <property type="match status" value="1"/>
</dbReference>
<dbReference type="NCBIfam" id="TIGR01414">
    <property type="entry name" value="autotrans_barl"/>
    <property type="match status" value="1"/>
</dbReference>
<dbReference type="InterPro" id="IPR006315">
    <property type="entry name" value="OM_autotransptr_brl_dom"/>
</dbReference>
<dbReference type="CDD" id="cd01344">
    <property type="entry name" value="PL2_Passenger_AT"/>
    <property type="match status" value="1"/>
</dbReference>
<dbReference type="InterPro" id="IPR036709">
    <property type="entry name" value="Autotransporte_beta_dom_sf"/>
</dbReference>
<dbReference type="SUPFAM" id="SSF103515">
    <property type="entry name" value="Autotransporter"/>
    <property type="match status" value="1"/>
</dbReference>
<dbReference type="InterPro" id="IPR050909">
    <property type="entry name" value="Bact_Autotransporter_VF"/>
</dbReference>
<feature type="region of interest" description="Disordered" evidence="1">
    <location>
        <begin position="532"/>
        <end position="552"/>
    </location>
</feature>
<evidence type="ECO:0000313" key="5">
    <source>
        <dbReference type="Proteomes" id="UP000249005"/>
    </source>
</evidence>
<dbReference type="PROSITE" id="PS51208">
    <property type="entry name" value="AUTOTRANSPORTER"/>
    <property type="match status" value="1"/>
</dbReference>
<protein>
    <submittedName>
        <fullName evidence="4">AIDA-I autotransporter</fullName>
    </submittedName>
</protein>
<sequence>MSNLMPSAKKPRFIATAVTAALMTLSSPYSFGANGADGSAATPSLNAGGGGGGTMDPVTGLGGNGGAGGLGMGGQGSSSGQAGNPGSINGTPNAVQPGVATGGAGNNGTPGSTNGSGAAGGGGGGGSAGVVVTDNSTHTNSGTIQGGAGGDGGNGGSNSTNNITDAGHGGNGGAGGDGGSGILITAAGTYNNSGSIVGGNGGSGGNTGSATAAADTTSTEIRGGSGGTGGIGGNGVMATQGATITNTGSITGGNGATGGLAANANTTANDAVTGIGGNGGLASRGGNGVLLSDTSSITNSGSIIGGNGGNGGNGGAVVAGNGAGVIGNGAAAGNGGSGISVVGSGTIVNQSNGRIVGGNGGTGGGGNSSSSGQNLSGGDGGMGGNGGSGVRLVNGGSVNNFGAISGGEGNRGGGSGSLVTSRGGDSGAGGIGIEIISAGSVVNEASGTVTGGSGGDDSAGGGGTGGIGGDAVSISGQGTVTNRGRFTGGRGGNGANSNTDGGTGAQGGSGLVIQGQGRVLNDAGATIVGGVGGSGGGGNPNNRGGDGGAGGNAVFISNGGTLTNHGRLAGGDGNRGGGGGGANGGAGGVGVNIESGGGSIINTGTISGGTGGNAGTAGNVNGTGAVGLGGIGVYGHDITIVNSGTLQGGSAFDGSSTAQAVKFTGGVNSLELQAGYRVLGNVEANNSNDTLILGGAVNARFDASSIGDTAQYRGFTAYHKTGRSVWALNNTTSAKTPWTLYAGILQIKQDASLGSADGQLTFNGGTLQMADEFNFDSTRAIVLESAGGTLDTQTFNTTLSQGITGSGGLTKLGTGTLTLTGSSSYTGLTTLAEGSLDVVGSLSGAVLAKSATVLSGSGSVGATTLESGSTLNVGSPTQPDSSASQFTINGGLTNSGTINTGRSAQTAGNKLFVNGNYTGSANSQINLNTVLGDDSSLTDRVYIQADTSGNTLVSVTNVGGKGAHTDQGIEVISVGGASNATFTKNGRIVAGPLEYSLVKKGQNWYLTSLDEGPTTEPPTGGNGGRPVYRPEAGGYLTNHAASNTIFNLTLDDREGATEYSHPLSKRSATASTFWLRQEGGQNRSRTAEEQIRSVANRYVAQMGNEFLHGDYRETGRWGAGLMAGYGNVSGTSRSSINGYKTLSDMDGYSVGAYGTWYQDAVKRTGFYADSWVMYNWFDNRVKGESLPSEHYKSRGVTASIESGYGVLLHESERQSVYLEPQAQLIWMGVKSSTLHEANGTRIQDSGQGNLQSRLGVRLYMRGHRTEDDGKGREFKPYVEADWLHNTHDFGVRMNDTLLTQHGAKNIAQLKLGVQGQINPALNVWSGTAVQIGDSGYSDVSAMVGMKYGF</sequence>
<dbReference type="PANTHER" id="PTHR12338:SF5">
    <property type="entry name" value="ANTIGEN 43-RELATED"/>
    <property type="match status" value="1"/>
</dbReference>
<dbReference type="KEGG" id="lri:NCTC12151_01807"/>
<feature type="compositionally biased region" description="Gly residues" evidence="1">
    <location>
        <begin position="144"/>
        <end position="156"/>
    </location>
</feature>
<dbReference type="GO" id="GO:0019867">
    <property type="term" value="C:outer membrane"/>
    <property type="evidence" value="ECO:0007669"/>
    <property type="project" value="InterPro"/>
</dbReference>
<feature type="compositionally biased region" description="Gly residues" evidence="1">
    <location>
        <begin position="47"/>
        <end position="77"/>
    </location>
</feature>
<accession>A0A2X4V222</accession>
<dbReference type="Pfam" id="PF18883">
    <property type="entry name" value="AC_1"/>
    <property type="match status" value="1"/>
</dbReference>
<feature type="compositionally biased region" description="Gly residues" evidence="1">
    <location>
        <begin position="355"/>
        <end position="367"/>
    </location>
</feature>
<feature type="compositionally biased region" description="Low complexity" evidence="1">
    <location>
        <begin position="208"/>
        <end position="219"/>
    </location>
</feature>
<evidence type="ECO:0000259" key="3">
    <source>
        <dbReference type="PROSITE" id="PS51208"/>
    </source>
</evidence>
<evidence type="ECO:0000256" key="2">
    <source>
        <dbReference type="SAM" id="SignalP"/>
    </source>
</evidence>
<reference evidence="4 5" key="1">
    <citation type="submission" date="2018-06" db="EMBL/GenBank/DDBJ databases">
        <authorList>
            <consortium name="Pathogen Informatics"/>
            <person name="Doyle S."/>
        </authorList>
    </citation>
    <scope>NUCLEOTIDE SEQUENCE [LARGE SCALE GENOMIC DNA]</scope>
    <source>
        <strain evidence="4 5">NCTC12151</strain>
    </source>
</reference>
<dbReference type="InterPro" id="IPR011050">
    <property type="entry name" value="Pectin_lyase_fold/virulence"/>
</dbReference>
<gene>
    <name evidence="4" type="primary">aidA-I_2</name>
    <name evidence="4" type="ORF">NCTC12151_01807</name>
</gene>
<dbReference type="SMART" id="SM00869">
    <property type="entry name" value="Autotransporter"/>
    <property type="match status" value="1"/>
</dbReference>
<feature type="compositionally biased region" description="Gly residues" evidence="1">
    <location>
        <begin position="375"/>
        <end position="389"/>
    </location>
</feature>
<dbReference type="Gene3D" id="2.40.128.130">
    <property type="entry name" value="Autotransporter beta-domain"/>
    <property type="match status" value="1"/>
</dbReference>
<feature type="region of interest" description="Disordered" evidence="1">
    <location>
        <begin position="47"/>
        <end position="172"/>
    </location>
</feature>
<name>A0A2X4V222_9GAMM</name>
<evidence type="ECO:0000256" key="1">
    <source>
        <dbReference type="SAM" id="MobiDB-lite"/>
    </source>
</evidence>
<dbReference type="Proteomes" id="UP000249005">
    <property type="component" value="Chromosome 1"/>
</dbReference>
<feature type="domain" description="Autotransporter" evidence="3">
    <location>
        <begin position="1066"/>
        <end position="1349"/>
    </location>
</feature>
<keyword evidence="5" id="KW-1185">Reference proteome</keyword>
<feature type="region of interest" description="Disordered" evidence="1">
    <location>
        <begin position="867"/>
        <end position="889"/>
    </location>
</feature>
<proteinExistence type="predicted"/>
<dbReference type="EMBL" id="LS483470">
    <property type="protein sequence ID" value="SQI40932.1"/>
    <property type="molecule type" value="Genomic_DNA"/>
</dbReference>
<feature type="compositionally biased region" description="Low complexity" evidence="1">
    <location>
        <begin position="470"/>
        <end position="485"/>
    </location>
</feature>
<dbReference type="OrthoDB" id="6053567at2"/>
<feature type="compositionally biased region" description="Gly residues" evidence="1">
    <location>
        <begin position="117"/>
        <end position="128"/>
    </location>
</feature>
<dbReference type="RefSeq" id="WP_111740336.1">
    <property type="nucleotide sequence ID" value="NZ_LR698987.1"/>
</dbReference>
<feature type="compositionally biased region" description="Low complexity" evidence="1">
    <location>
        <begin position="78"/>
        <end position="87"/>
    </location>
</feature>
<keyword evidence="2" id="KW-0732">Signal</keyword>
<feature type="chain" id="PRO_5015959260" evidence="2">
    <location>
        <begin position="33"/>
        <end position="1349"/>
    </location>
</feature>
<dbReference type="Gene3D" id="2.160.20.20">
    <property type="match status" value="1"/>
</dbReference>
<organism evidence="4 5">
    <name type="scientific">Leminorella richardii</name>
    <dbReference type="NCBI Taxonomy" id="158841"/>
    <lineage>
        <taxon>Bacteria</taxon>
        <taxon>Pseudomonadati</taxon>
        <taxon>Pseudomonadota</taxon>
        <taxon>Gammaproteobacteria</taxon>
        <taxon>Enterobacterales</taxon>
        <taxon>Budviciaceae</taxon>
        <taxon>Leminorella</taxon>
    </lineage>
</organism>